<keyword evidence="3" id="KW-0413">Isomerase</keyword>
<feature type="domain" description="Xylose isomerase-like TIM barrel" evidence="2">
    <location>
        <begin position="28"/>
        <end position="250"/>
    </location>
</feature>
<evidence type="ECO:0000259" key="2">
    <source>
        <dbReference type="Pfam" id="PF01261"/>
    </source>
</evidence>
<evidence type="ECO:0000313" key="4">
    <source>
        <dbReference type="Proteomes" id="UP001501407"/>
    </source>
</evidence>
<keyword evidence="4" id="KW-1185">Reference proteome</keyword>
<dbReference type="InterPro" id="IPR036237">
    <property type="entry name" value="Xyl_isomerase-like_sf"/>
</dbReference>
<dbReference type="Gene3D" id="3.20.20.150">
    <property type="entry name" value="Divalent-metal-dependent TIM barrel enzymes"/>
    <property type="match status" value="1"/>
</dbReference>
<dbReference type="SUPFAM" id="SSF51658">
    <property type="entry name" value="Xylose isomerase-like"/>
    <property type="match status" value="1"/>
</dbReference>
<sequence>MQRTIGVNTWVWTSPLTDESLAELAPKIAGMGFGAIELPLENAGDWDAGRAGELLASLRLQPVVIGAMGPGRSLVDRAGNVPATQAYLRTCMAAARRVGASVVAGPFYAPTGVTWRMTADERIEVVAQLRRNLAPLVAEAAAEGLVLAVEPLNRYETSVINTVEQGLDALAPLLGSGLGLALDTYHLNIEEKRPEVAIRSAGEHIAHVQVCGSDRGAVGDDHTDWPATLAALDDAGYGGILGLESFTGENATIAVAASVWRPLASSQDDLAERTLRYLTALQAQR</sequence>
<accession>A0ABP9M5F0</accession>
<protein>
    <submittedName>
        <fullName evidence="3">Sugar phosphate isomerase/epimerase</fullName>
    </submittedName>
</protein>
<comment type="caution">
    <text evidence="3">The sequence shown here is derived from an EMBL/GenBank/DDBJ whole genome shotgun (WGS) entry which is preliminary data.</text>
</comment>
<dbReference type="Proteomes" id="UP001501407">
    <property type="component" value="Unassembled WGS sequence"/>
</dbReference>
<proteinExistence type="predicted"/>
<dbReference type="PANTHER" id="PTHR12110:SF41">
    <property type="entry name" value="INOSOSE DEHYDRATASE"/>
    <property type="match status" value="1"/>
</dbReference>
<organism evidence="3 4">
    <name type="scientific">Microbacterium yannicii</name>
    <dbReference type="NCBI Taxonomy" id="671622"/>
    <lineage>
        <taxon>Bacteria</taxon>
        <taxon>Bacillati</taxon>
        <taxon>Actinomycetota</taxon>
        <taxon>Actinomycetes</taxon>
        <taxon>Micrococcales</taxon>
        <taxon>Microbacteriaceae</taxon>
        <taxon>Microbacterium</taxon>
    </lineage>
</organism>
<dbReference type="RefSeq" id="WP_194413165.1">
    <property type="nucleotide sequence ID" value="NZ_BAABKZ010000001.1"/>
</dbReference>
<gene>
    <name evidence="3" type="ORF">GCM10025760_13740</name>
</gene>
<reference evidence="4" key="1">
    <citation type="journal article" date="2019" name="Int. J. Syst. Evol. Microbiol.">
        <title>The Global Catalogue of Microorganisms (GCM) 10K type strain sequencing project: providing services to taxonomists for standard genome sequencing and annotation.</title>
        <authorList>
            <consortium name="The Broad Institute Genomics Platform"/>
            <consortium name="The Broad Institute Genome Sequencing Center for Infectious Disease"/>
            <person name="Wu L."/>
            <person name="Ma J."/>
        </authorList>
    </citation>
    <scope>NUCLEOTIDE SEQUENCE [LARGE SCALE GENOMIC DNA]</scope>
    <source>
        <strain evidence="4">JCM 18959</strain>
    </source>
</reference>
<dbReference type="GO" id="GO:0016853">
    <property type="term" value="F:isomerase activity"/>
    <property type="evidence" value="ECO:0007669"/>
    <property type="project" value="UniProtKB-KW"/>
</dbReference>
<dbReference type="InterPro" id="IPR013022">
    <property type="entry name" value="Xyl_isomerase-like_TIM-brl"/>
</dbReference>
<name>A0ABP9M5F0_9MICO</name>
<dbReference type="Pfam" id="PF01261">
    <property type="entry name" value="AP_endonuc_2"/>
    <property type="match status" value="1"/>
</dbReference>
<evidence type="ECO:0000313" key="3">
    <source>
        <dbReference type="EMBL" id="GAA5089561.1"/>
    </source>
</evidence>
<dbReference type="InterPro" id="IPR050312">
    <property type="entry name" value="IolE/XylAMocC-like"/>
</dbReference>
<dbReference type="EMBL" id="BAABKZ010000001">
    <property type="protein sequence ID" value="GAA5089561.1"/>
    <property type="molecule type" value="Genomic_DNA"/>
</dbReference>
<dbReference type="PANTHER" id="PTHR12110">
    <property type="entry name" value="HYDROXYPYRUVATE ISOMERASE"/>
    <property type="match status" value="1"/>
</dbReference>
<keyword evidence="1" id="KW-0119">Carbohydrate metabolism</keyword>
<evidence type="ECO:0000256" key="1">
    <source>
        <dbReference type="ARBA" id="ARBA00023277"/>
    </source>
</evidence>